<reference evidence="2" key="2">
    <citation type="submission" date="2018-05" db="EMBL/GenBank/DDBJ databases">
        <title>OgluRS3 (Oryza glumaepatula Reference Sequence Version 3).</title>
        <authorList>
            <person name="Zhang J."/>
            <person name="Kudrna D."/>
            <person name="Lee S."/>
            <person name="Talag J."/>
            <person name="Welchert J."/>
            <person name="Wing R.A."/>
        </authorList>
    </citation>
    <scope>NUCLEOTIDE SEQUENCE [LARGE SCALE GENOMIC DNA]</scope>
</reference>
<evidence type="ECO:0000313" key="3">
    <source>
        <dbReference type="Proteomes" id="UP000026961"/>
    </source>
</evidence>
<reference evidence="2" key="1">
    <citation type="submission" date="2015-04" db="UniProtKB">
        <authorList>
            <consortium name="EnsemblPlants"/>
        </authorList>
    </citation>
    <scope>IDENTIFICATION</scope>
</reference>
<accession>A0A0E0BJE8</accession>
<dbReference type="Gramene" id="OGLUM11G14220.1">
    <property type="protein sequence ID" value="OGLUM11G14220.1"/>
    <property type="gene ID" value="OGLUM11G14220"/>
</dbReference>
<feature type="region of interest" description="Disordered" evidence="1">
    <location>
        <begin position="139"/>
        <end position="164"/>
    </location>
</feature>
<feature type="region of interest" description="Disordered" evidence="1">
    <location>
        <begin position="1"/>
        <end position="83"/>
    </location>
</feature>
<sequence length="164" mass="16882">MARSGVEMKSLSSGWSDMPARRAMPATKELGVKATTTAVTGGLDNGGSTLVRSGDEAEGRRGDHDTGSEDHGHGGAVWSQEWQIRPRTPYRGCGALGSATTTIAVAGSQATFALGGGRGAAAGGTMECMKLKLDKELGGIGQPTAPEEGEIEDDDDGVREIIYS</sequence>
<keyword evidence="3" id="KW-1185">Reference proteome</keyword>
<organism evidence="2">
    <name type="scientific">Oryza glumipatula</name>
    <dbReference type="NCBI Taxonomy" id="40148"/>
    <lineage>
        <taxon>Eukaryota</taxon>
        <taxon>Viridiplantae</taxon>
        <taxon>Streptophyta</taxon>
        <taxon>Embryophyta</taxon>
        <taxon>Tracheophyta</taxon>
        <taxon>Spermatophyta</taxon>
        <taxon>Magnoliopsida</taxon>
        <taxon>Liliopsida</taxon>
        <taxon>Poales</taxon>
        <taxon>Poaceae</taxon>
        <taxon>BOP clade</taxon>
        <taxon>Oryzoideae</taxon>
        <taxon>Oryzeae</taxon>
        <taxon>Oryzinae</taxon>
        <taxon>Oryza</taxon>
    </lineage>
</organism>
<name>A0A0E0BJE8_9ORYZ</name>
<evidence type="ECO:0000256" key="1">
    <source>
        <dbReference type="SAM" id="MobiDB-lite"/>
    </source>
</evidence>
<dbReference type="EnsemblPlants" id="OGLUM11G14220.1">
    <property type="protein sequence ID" value="OGLUM11G14220.1"/>
    <property type="gene ID" value="OGLUM11G14220"/>
</dbReference>
<dbReference type="HOGENOM" id="CLU_1621573_0_0_1"/>
<feature type="compositionally biased region" description="Low complexity" evidence="1">
    <location>
        <begin position="32"/>
        <end position="42"/>
    </location>
</feature>
<feature type="compositionally biased region" description="Basic and acidic residues" evidence="1">
    <location>
        <begin position="53"/>
        <end position="73"/>
    </location>
</feature>
<proteinExistence type="predicted"/>
<dbReference type="Proteomes" id="UP000026961">
    <property type="component" value="Chromosome 11"/>
</dbReference>
<dbReference type="AlphaFoldDB" id="A0A0E0BJE8"/>
<feature type="compositionally biased region" description="Acidic residues" evidence="1">
    <location>
        <begin position="147"/>
        <end position="157"/>
    </location>
</feature>
<evidence type="ECO:0000313" key="2">
    <source>
        <dbReference type="EnsemblPlants" id="OGLUM11G14220.1"/>
    </source>
</evidence>
<protein>
    <submittedName>
        <fullName evidence="2">Uncharacterized protein</fullName>
    </submittedName>
</protein>